<feature type="domain" description="Protein kinase" evidence="17">
    <location>
        <begin position="336"/>
        <end position="599"/>
    </location>
</feature>
<dbReference type="Pfam" id="PF23473">
    <property type="entry name" value="LysM3_LYK4_5"/>
    <property type="match status" value="1"/>
</dbReference>
<dbReference type="Pfam" id="PF23472">
    <property type="entry name" value="LysM2_CERK1_LYK3_4_5"/>
    <property type="match status" value="1"/>
</dbReference>
<dbReference type="FunFam" id="1.10.510.10:FF:000084">
    <property type="entry name" value="Wall-associated receptor kinase 2"/>
    <property type="match status" value="1"/>
</dbReference>
<evidence type="ECO:0000313" key="18">
    <source>
        <dbReference type="EMBL" id="PON45465.1"/>
    </source>
</evidence>
<keyword evidence="2" id="KW-0723">Serine/threonine-protein kinase</keyword>
<dbReference type="Proteomes" id="UP000237105">
    <property type="component" value="Unassembled WGS sequence"/>
</dbReference>
<keyword evidence="6 13" id="KW-0547">Nucleotide-binding</keyword>
<feature type="chain" id="PRO_5015200070" evidence="16">
    <location>
        <begin position="26"/>
        <end position="599"/>
    </location>
</feature>
<dbReference type="Pfam" id="PF23446">
    <property type="entry name" value="LysM1_NFP_LYK"/>
    <property type="match status" value="1"/>
</dbReference>
<name>A0A2P5B9J0_PARAD</name>
<evidence type="ECO:0000256" key="16">
    <source>
        <dbReference type="SAM" id="SignalP"/>
    </source>
</evidence>
<comment type="caution">
    <text evidence="18">The sequence shown here is derived from an EMBL/GenBank/DDBJ whole genome shotgun (WGS) entry which is preliminary data.</text>
</comment>
<reference evidence="19" key="1">
    <citation type="submission" date="2016-06" db="EMBL/GenBank/DDBJ databases">
        <title>Parallel loss of symbiosis genes in relatives of nitrogen-fixing non-legume Parasponia.</title>
        <authorList>
            <person name="Van Velzen R."/>
            <person name="Holmer R."/>
            <person name="Bu F."/>
            <person name="Rutten L."/>
            <person name="Van Zeijl A."/>
            <person name="Liu W."/>
            <person name="Santuari L."/>
            <person name="Cao Q."/>
            <person name="Sharma T."/>
            <person name="Shen D."/>
            <person name="Roswanjaya Y."/>
            <person name="Wardhani T."/>
            <person name="Kalhor M.S."/>
            <person name="Jansen J."/>
            <person name="Van den Hoogen J."/>
            <person name="Gungor B."/>
            <person name="Hartog M."/>
            <person name="Hontelez J."/>
            <person name="Verver J."/>
            <person name="Yang W.-C."/>
            <person name="Schijlen E."/>
            <person name="Repin R."/>
            <person name="Schilthuizen M."/>
            <person name="Schranz E."/>
            <person name="Heidstra R."/>
            <person name="Miyata K."/>
            <person name="Fedorova E."/>
            <person name="Kohlen W."/>
            <person name="Bisseling T."/>
            <person name="Smit S."/>
            <person name="Geurts R."/>
        </authorList>
    </citation>
    <scope>NUCLEOTIDE SEQUENCE [LARGE SCALE GENOMIC DNA]</scope>
    <source>
        <strain evidence="19">cv. WU1-14</strain>
    </source>
</reference>
<evidence type="ECO:0000256" key="13">
    <source>
        <dbReference type="PROSITE-ProRule" id="PRU10141"/>
    </source>
</evidence>
<dbReference type="InterPro" id="IPR011009">
    <property type="entry name" value="Kinase-like_dom_sf"/>
</dbReference>
<dbReference type="PROSITE" id="PS00107">
    <property type="entry name" value="PROTEIN_KINASE_ATP"/>
    <property type="match status" value="1"/>
</dbReference>
<evidence type="ECO:0000256" key="5">
    <source>
        <dbReference type="ARBA" id="ARBA00022729"/>
    </source>
</evidence>
<feature type="region of interest" description="Disordered" evidence="14">
    <location>
        <begin position="146"/>
        <end position="173"/>
    </location>
</feature>
<dbReference type="SUPFAM" id="SSF56112">
    <property type="entry name" value="Protein kinase-like (PK-like)"/>
    <property type="match status" value="1"/>
</dbReference>
<keyword evidence="10 15" id="KW-0472">Membrane</keyword>
<evidence type="ECO:0000313" key="19">
    <source>
        <dbReference type="Proteomes" id="UP000237105"/>
    </source>
</evidence>
<dbReference type="GO" id="GO:0007166">
    <property type="term" value="P:cell surface receptor signaling pathway"/>
    <property type="evidence" value="ECO:0007669"/>
    <property type="project" value="InterPro"/>
</dbReference>
<dbReference type="Pfam" id="PF00069">
    <property type="entry name" value="Pkinase"/>
    <property type="match status" value="1"/>
</dbReference>
<dbReference type="GO" id="GO:0005524">
    <property type="term" value="F:ATP binding"/>
    <property type="evidence" value="ECO:0007669"/>
    <property type="project" value="UniProtKB-UniRule"/>
</dbReference>
<sequence length="599" mass="66985">MEVFSPHNILCFFFFISLFPQSLRSQQPYLNNSWNNCSTNHGISKGYHRGDSSKSCKTFVTFRSRKPYNTAFSIAYLLGSEASKIASVNNMSSTIENIPTNELVMVPITCTCSGDIYQHLTPYAVKKYDTYFKIATNTYQNLTTCQASDRPEKLRPGRDTSGSSDHGSEKGDTVEHIRNKLGVSEQSILEANILSQKDTIFAYTTLLVPLRSETCHTNPGMFFCGCPRADGSSDSLNCISHRGKSKFLVKLVTLLVLFLNGSIFPVIGNGFALLCLFLSSYKLYNYIERRKIRIRKECFFKQNGGLLLQEKLSSSGSNERAKLYTAEELRCATDNFNQSRFLGKGGYGTVYKGMLTDGSIVAVKRSRVIGKNQIEQFINEVIILSQINHRNIVKLLGCCLETETPLLVYEFVSNGTLSDHIREKDPNLVLSWEKRFNIASDVAGALAYMHSAASMPIFHRDIKSSNILLDDKFNAKISDFGTSRSVPHDKTHLTTAVQGTLGYMDPAYFRSSQFTDKRDVYSYGVTLVEILTGENPFSFAADHDGKNLVATFIAHTKENQLAQILEPRVPAMDAEEGDIRALSELATRCLRLNGKKCLQ</sequence>
<dbReference type="PROSITE" id="PS00108">
    <property type="entry name" value="PROTEIN_KINASE_ST"/>
    <property type="match status" value="1"/>
</dbReference>
<evidence type="ECO:0000256" key="15">
    <source>
        <dbReference type="SAM" id="Phobius"/>
    </source>
</evidence>
<dbReference type="EMBL" id="JXTB01000329">
    <property type="protein sequence ID" value="PON45465.1"/>
    <property type="molecule type" value="Genomic_DNA"/>
</dbReference>
<dbReference type="FunFam" id="3.30.200.20:FF:000043">
    <property type="entry name" value="Wall-associated receptor kinase 2"/>
    <property type="match status" value="1"/>
</dbReference>
<dbReference type="SMART" id="SM00220">
    <property type="entry name" value="S_TKc"/>
    <property type="match status" value="1"/>
</dbReference>
<protein>
    <submittedName>
        <fullName evidence="18">LysM receptor kinase</fullName>
    </submittedName>
</protein>
<evidence type="ECO:0000256" key="12">
    <source>
        <dbReference type="ARBA" id="ARBA00047951"/>
    </source>
</evidence>
<evidence type="ECO:0000256" key="1">
    <source>
        <dbReference type="ARBA" id="ARBA00004479"/>
    </source>
</evidence>
<feature type="binding site" evidence="13">
    <location>
        <position position="371"/>
    </location>
    <ligand>
        <name>ATP</name>
        <dbReference type="ChEBI" id="CHEBI:30616"/>
    </ligand>
</feature>
<keyword evidence="8 13" id="KW-0067">ATP-binding</keyword>
<dbReference type="GO" id="GO:0005886">
    <property type="term" value="C:plasma membrane"/>
    <property type="evidence" value="ECO:0007669"/>
    <property type="project" value="TreeGrafter"/>
</dbReference>
<evidence type="ECO:0000256" key="6">
    <source>
        <dbReference type="ARBA" id="ARBA00022741"/>
    </source>
</evidence>
<evidence type="ECO:0000256" key="2">
    <source>
        <dbReference type="ARBA" id="ARBA00022527"/>
    </source>
</evidence>
<evidence type="ECO:0000256" key="3">
    <source>
        <dbReference type="ARBA" id="ARBA00022679"/>
    </source>
</evidence>
<proteinExistence type="predicted"/>
<dbReference type="Gene3D" id="1.10.510.10">
    <property type="entry name" value="Transferase(Phosphotransferase) domain 1"/>
    <property type="match status" value="1"/>
</dbReference>
<feature type="transmembrane region" description="Helical" evidence="15">
    <location>
        <begin position="251"/>
        <end position="284"/>
    </location>
</feature>
<dbReference type="OrthoDB" id="4062651at2759"/>
<evidence type="ECO:0000256" key="9">
    <source>
        <dbReference type="ARBA" id="ARBA00022989"/>
    </source>
</evidence>
<dbReference type="Gene3D" id="3.30.200.20">
    <property type="entry name" value="Phosphorylase Kinase, domain 1"/>
    <property type="match status" value="1"/>
</dbReference>
<evidence type="ECO:0000259" key="17">
    <source>
        <dbReference type="PROSITE" id="PS50011"/>
    </source>
</evidence>
<dbReference type="AlphaFoldDB" id="A0A2P5B9J0"/>
<dbReference type="InterPro" id="IPR056562">
    <property type="entry name" value="LysM2_CERK1_LYK3_4_5"/>
</dbReference>
<dbReference type="InterPro" id="IPR056563">
    <property type="entry name" value="LysM3_LYK4_5"/>
</dbReference>
<dbReference type="InterPro" id="IPR017441">
    <property type="entry name" value="Protein_kinase_ATP_BS"/>
</dbReference>
<dbReference type="Gene3D" id="3.10.350.10">
    <property type="entry name" value="LysM domain"/>
    <property type="match status" value="1"/>
</dbReference>
<dbReference type="InterPro" id="IPR008271">
    <property type="entry name" value="Ser/Thr_kinase_AS"/>
</dbReference>
<dbReference type="InterPro" id="IPR045274">
    <property type="entry name" value="WAK-like"/>
</dbReference>
<evidence type="ECO:0000256" key="10">
    <source>
        <dbReference type="ARBA" id="ARBA00023136"/>
    </source>
</evidence>
<feature type="signal peptide" evidence="16">
    <location>
        <begin position="1"/>
        <end position="25"/>
    </location>
</feature>
<evidence type="ECO:0000256" key="4">
    <source>
        <dbReference type="ARBA" id="ARBA00022692"/>
    </source>
</evidence>
<feature type="compositionally biased region" description="Basic and acidic residues" evidence="14">
    <location>
        <begin position="149"/>
        <end position="158"/>
    </location>
</feature>
<dbReference type="PROSITE" id="PS50011">
    <property type="entry name" value="PROTEIN_KINASE_DOM"/>
    <property type="match status" value="1"/>
</dbReference>
<comment type="catalytic activity">
    <reaction evidence="12">
        <text>L-threonyl-[protein] + ATP = O-phospho-L-threonyl-[protein] + ADP + H(+)</text>
        <dbReference type="Rhea" id="RHEA:46608"/>
        <dbReference type="Rhea" id="RHEA-COMP:11060"/>
        <dbReference type="Rhea" id="RHEA-COMP:11605"/>
        <dbReference type="ChEBI" id="CHEBI:15378"/>
        <dbReference type="ChEBI" id="CHEBI:30013"/>
        <dbReference type="ChEBI" id="CHEBI:30616"/>
        <dbReference type="ChEBI" id="CHEBI:61977"/>
        <dbReference type="ChEBI" id="CHEBI:456216"/>
    </reaction>
</comment>
<evidence type="ECO:0000256" key="7">
    <source>
        <dbReference type="ARBA" id="ARBA00022777"/>
    </source>
</evidence>
<accession>A0A2P5B9J0</accession>
<keyword evidence="19" id="KW-1185">Reference proteome</keyword>
<evidence type="ECO:0000256" key="11">
    <source>
        <dbReference type="ARBA" id="ARBA00047558"/>
    </source>
</evidence>
<dbReference type="InterPro" id="IPR056561">
    <property type="entry name" value="NFP_LYK_LysM1"/>
</dbReference>
<keyword evidence="5 16" id="KW-0732">Signal</keyword>
<dbReference type="PANTHER" id="PTHR27005">
    <property type="entry name" value="WALL-ASSOCIATED RECEPTOR KINASE-LIKE 21"/>
    <property type="match status" value="1"/>
</dbReference>
<keyword evidence="7 18" id="KW-0418">Kinase</keyword>
<evidence type="ECO:0000256" key="14">
    <source>
        <dbReference type="SAM" id="MobiDB-lite"/>
    </source>
</evidence>
<comment type="catalytic activity">
    <reaction evidence="11">
        <text>L-seryl-[protein] + ATP = O-phospho-L-seryl-[protein] + ADP + H(+)</text>
        <dbReference type="Rhea" id="RHEA:17989"/>
        <dbReference type="Rhea" id="RHEA-COMP:9863"/>
        <dbReference type="Rhea" id="RHEA-COMP:11604"/>
        <dbReference type="ChEBI" id="CHEBI:15378"/>
        <dbReference type="ChEBI" id="CHEBI:29999"/>
        <dbReference type="ChEBI" id="CHEBI:30616"/>
        <dbReference type="ChEBI" id="CHEBI:83421"/>
        <dbReference type="ChEBI" id="CHEBI:456216"/>
    </reaction>
</comment>
<dbReference type="STRING" id="3476.A0A2P5B9J0"/>
<dbReference type="GO" id="GO:0004674">
    <property type="term" value="F:protein serine/threonine kinase activity"/>
    <property type="evidence" value="ECO:0007669"/>
    <property type="project" value="UniProtKB-KW"/>
</dbReference>
<evidence type="ECO:0000256" key="8">
    <source>
        <dbReference type="ARBA" id="ARBA00022840"/>
    </source>
</evidence>
<keyword evidence="3" id="KW-0808">Transferase</keyword>
<keyword evidence="4 15" id="KW-0812">Transmembrane</keyword>
<keyword evidence="18" id="KW-0675">Receptor</keyword>
<dbReference type="PANTHER" id="PTHR27005:SF537">
    <property type="entry name" value="LYSM TYPE RECEPTOR KINASE"/>
    <property type="match status" value="1"/>
</dbReference>
<dbReference type="InterPro" id="IPR000719">
    <property type="entry name" value="Prot_kinase_dom"/>
</dbReference>
<organism evidence="18 19">
    <name type="scientific">Parasponia andersonii</name>
    <name type="common">Sponia andersonii</name>
    <dbReference type="NCBI Taxonomy" id="3476"/>
    <lineage>
        <taxon>Eukaryota</taxon>
        <taxon>Viridiplantae</taxon>
        <taxon>Streptophyta</taxon>
        <taxon>Embryophyta</taxon>
        <taxon>Tracheophyta</taxon>
        <taxon>Spermatophyta</taxon>
        <taxon>Magnoliopsida</taxon>
        <taxon>eudicotyledons</taxon>
        <taxon>Gunneridae</taxon>
        <taxon>Pentapetalae</taxon>
        <taxon>rosids</taxon>
        <taxon>fabids</taxon>
        <taxon>Rosales</taxon>
        <taxon>Cannabaceae</taxon>
        <taxon>Parasponia</taxon>
    </lineage>
</organism>
<dbReference type="InterPro" id="IPR036779">
    <property type="entry name" value="LysM_dom_sf"/>
</dbReference>
<gene>
    <name evidence="18" type="primary">PanLYK15</name>
    <name evidence="18" type="ORF">PanWU01x14_258260</name>
</gene>
<keyword evidence="9 15" id="KW-1133">Transmembrane helix</keyword>
<comment type="subcellular location">
    <subcellularLocation>
        <location evidence="1">Membrane</location>
        <topology evidence="1">Single-pass type I membrane protein</topology>
    </subcellularLocation>
</comment>